<protein>
    <submittedName>
        <fullName evidence="1">Uncharacterized protein</fullName>
    </submittedName>
</protein>
<proteinExistence type="predicted"/>
<name>A0AAW0KZT7_QUESU</name>
<evidence type="ECO:0000313" key="1">
    <source>
        <dbReference type="EMBL" id="KAK7844066.1"/>
    </source>
</evidence>
<evidence type="ECO:0000313" key="2">
    <source>
        <dbReference type="Proteomes" id="UP000237347"/>
    </source>
</evidence>
<gene>
    <name evidence="1" type="ORF">CFP56_011650</name>
</gene>
<keyword evidence="2" id="KW-1185">Reference proteome</keyword>
<comment type="caution">
    <text evidence="1">The sequence shown here is derived from an EMBL/GenBank/DDBJ whole genome shotgun (WGS) entry which is preliminary data.</text>
</comment>
<organism evidence="1 2">
    <name type="scientific">Quercus suber</name>
    <name type="common">Cork oak</name>
    <dbReference type="NCBI Taxonomy" id="58331"/>
    <lineage>
        <taxon>Eukaryota</taxon>
        <taxon>Viridiplantae</taxon>
        <taxon>Streptophyta</taxon>
        <taxon>Embryophyta</taxon>
        <taxon>Tracheophyta</taxon>
        <taxon>Spermatophyta</taxon>
        <taxon>Magnoliopsida</taxon>
        <taxon>eudicotyledons</taxon>
        <taxon>Gunneridae</taxon>
        <taxon>Pentapetalae</taxon>
        <taxon>rosids</taxon>
        <taxon>fabids</taxon>
        <taxon>Fagales</taxon>
        <taxon>Fagaceae</taxon>
        <taxon>Quercus</taxon>
    </lineage>
</organism>
<reference evidence="1 2" key="1">
    <citation type="journal article" date="2018" name="Sci. Data">
        <title>The draft genome sequence of cork oak.</title>
        <authorList>
            <person name="Ramos A.M."/>
            <person name="Usie A."/>
            <person name="Barbosa P."/>
            <person name="Barros P.M."/>
            <person name="Capote T."/>
            <person name="Chaves I."/>
            <person name="Simoes F."/>
            <person name="Abreu I."/>
            <person name="Carrasquinho I."/>
            <person name="Faro C."/>
            <person name="Guimaraes J.B."/>
            <person name="Mendonca D."/>
            <person name="Nobrega F."/>
            <person name="Rodrigues L."/>
            <person name="Saibo N.J.M."/>
            <person name="Varela M.C."/>
            <person name="Egas C."/>
            <person name="Matos J."/>
            <person name="Miguel C.M."/>
            <person name="Oliveira M.M."/>
            <person name="Ricardo C.P."/>
            <person name="Goncalves S."/>
        </authorList>
    </citation>
    <scope>NUCLEOTIDE SEQUENCE [LARGE SCALE GENOMIC DNA]</scope>
    <source>
        <strain evidence="2">cv. HL8</strain>
    </source>
</reference>
<dbReference type="EMBL" id="PKMF04000192">
    <property type="protein sequence ID" value="KAK7844066.1"/>
    <property type="molecule type" value="Genomic_DNA"/>
</dbReference>
<accession>A0AAW0KZT7</accession>
<dbReference type="Proteomes" id="UP000237347">
    <property type="component" value="Unassembled WGS sequence"/>
</dbReference>
<sequence>MWEGSTRGIEVL</sequence>